<dbReference type="SUPFAM" id="SSF53850">
    <property type="entry name" value="Periplasmic binding protein-like II"/>
    <property type="match status" value="1"/>
</dbReference>
<keyword evidence="5" id="KW-1185">Reference proteome</keyword>
<organism evidence="4 5">
    <name type="scientific">Gluconacetobacter aggeris</name>
    <dbReference type="NCBI Taxonomy" id="1286186"/>
    <lineage>
        <taxon>Bacteria</taxon>
        <taxon>Pseudomonadati</taxon>
        <taxon>Pseudomonadota</taxon>
        <taxon>Alphaproteobacteria</taxon>
        <taxon>Acetobacterales</taxon>
        <taxon>Acetobacteraceae</taxon>
        <taxon>Gluconacetobacter</taxon>
    </lineage>
</organism>
<reference evidence="4 5" key="1">
    <citation type="submission" date="2020-04" db="EMBL/GenBank/DDBJ databases">
        <title>Description of novel Gluconacetobacter.</title>
        <authorList>
            <person name="Sombolestani A."/>
        </authorList>
    </citation>
    <scope>NUCLEOTIDE SEQUENCE [LARGE SCALE GENOMIC DNA]</scope>
    <source>
        <strain evidence="4 5">LMG 27801</strain>
    </source>
</reference>
<dbReference type="RefSeq" id="WP_182985978.1">
    <property type="nucleotide sequence ID" value="NZ_JABEQD010000004.1"/>
</dbReference>
<evidence type="ECO:0000256" key="1">
    <source>
        <dbReference type="ARBA" id="ARBA00004418"/>
    </source>
</evidence>
<keyword evidence="3" id="KW-0732">Signal</keyword>
<comment type="caution">
    <text evidence="4">The sequence shown here is derived from an EMBL/GenBank/DDBJ whole genome shotgun (WGS) entry which is preliminary data.</text>
</comment>
<dbReference type="EMBL" id="JABEQD010000004">
    <property type="protein sequence ID" value="MBB2168424.1"/>
    <property type="molecule type" value="Genomic_DNA"/>
</dbReference>
<comment type="similarity">
    <text evidence="2">Belongs to the bacterial solute-binding protein SsuA/TauA family.</text>
</comment>
<dbReference type="GO" id="GO:0042597">
    <property type="term" value="C:periplasmic space"/>
    <property type="evidence" value="ECO:0007669"/>
    <property type="project" value="UniProtKB-SubCell"/>
</dbReference>
<protein>
    <submittedName>
        <fullName evidence="4">ABC transporter substrate-binding protein</fullName>
    </submittedName>
</protein>
<evidence type="ECO:0000256" key="2">
    <source>
        <dbReference type="ARBA" id="ARBA00010742"/>
    </source>
</evidence>
<name>A0A7W4ISY6_9PROT</name>
<accession>A0A7W4ISY6</accession>
<evidence type="ECO:0000313" key="5">
    <source>
        <dbReference type="Proteomes" id="UP000559860"/>
    </source>
</evidence>
<dbReference type="PANTHER" id="PTHR30024">
    <property type="entry name" value="ALIPHATIC SULFONATES-BINDING PROTEIN-RELATED"/>
    <property type="match status" value="1"/>
</dbReference>
<proteinExistence type="inferred from homology"/>
<dbReference type="Proteomes" id="UP000559860">
    <property type="component" value="Unassembled WGS sequence"/>
</dbReference>
<comment type="subcellular location">
    <subcellularLocation>
        <location evidence="1">Periplasm</location>
    </subcellularLocation>
</comment>
<gene>
    <name evidence="4" type="ORF">HLH36_08685</name>
</gene>
<dbReference type="PANTHER" id="PTHR30024:SF47">
    <property type="entry name" value="TAURINE-BINDING PERIPLASMIC PROTEIN"/>
    <property type="match status" value="1"/>
</dbReference>
<evidence type="ECO:0000313" key="4">
    <source>
        <dbReference type="EMBL" id="MBB2168424.1"/>
    </source>
</evidence>
<evidence type="ECO:0000256" key="3">
    <source>
        <dbReference type="ARBA" id="ARBA00022729"/>
    </source>
</evidence>
<dbReference type="Pfam" id="PF13379">
    <property type="entry name" value="NMT1_2"/>
    <property type="match status" value="1"/>
</dbReference>
<dbReference type="AlphaFoldDB" id="A0A7W4ISY6"/>
<dbReference type="Gene3D" id="3.40.190.10">
    <property type="entry name" value="Periplasmic binding protein-like II"/>
    <property type="match status" value="2"/>
</dbReference>
<sequence>MTRPLRIGLLRLTDSAPVIIARNQGLFAQYGLTPEVVVSPSWSNIADGLAWKTLDAAIIFPPLAIMTALGRRGHAAALRPLCTLSRGGNTLVLRGTNPLGTAWPPGTAGRQAFDAWRHTLGRRPRLAVVHMYSTHLLILRRFLAMIGVDMDSGIELVVMPPADMITALADRTIDGGCVGPSWGTEACLRGLGFLVGGSSTIMPSHLEKLLVISDTIASSTAPLQAALRDAVSYCRAPDNRHAIAQDLARPPGKGGLALPLRATVATLDEKTTPEPVTFIAEDVTQSDFEWITQDMFDLGWIDETERRTLRV</sequence>